<dbReference type="Proteomes" id="UP000706039">
    <property type="component" value="Unassembled WGS sequence"/>
</dbReference>
<comment type="caution">
    <text evidence="1">The sequence shown here is derived from an EMBL/GenBank/DDBJ whole genome shotgun (WGS) entry which is preliminary data.</text>
</comment>
<sequence>MQGFLTIGLSILVNASIVAGMFPEQRSSAVPYQIFACGPTGPFTHASRTFNRVDRIDLPYLASLNEVFGLDFSKFEGRRNR</sequence>
<evidence type="ECO:0000313" key="2">
    <source>
        <dbReference type="Proteomes" id="UP000706039"/>
    </source>
</evidence>
<reference evidence="1 2" key="1">
    <citation type="submission" date="2021-08" db="EMBL/GenBank/DDBJ databases">
        <authorList>
            <person name="Tuo L."/>
        </authorList>
    </citation>
    <scope>NUCLEOTIDE SEQUENCE [LARGE SCALE GENOMIC DNA]</scope>
    <source>
        <strain evidence="1 2">JCM 31229</strain>
    </source>
</reference>
<keyword evidence="2" id="KW-1185">Reference proteome</keyword>
<organism evidence="1 2">
    <name type="scientific">Sphingomonas colocasiae</name>
    <dbReference type="NCBI Taxonomy" id="1848973"/>
    <lineage>
        <taxon>Bacteria</taxon>
        <taxon>Pseudomonadati</taxon>
        <taxon>Pseudomonadota</taxon>
        <taxon>Alphaproteobacteria</taxon>
        <taxon>Sphingomonadales</taxon>
        <taxon>Sphingomonadaceae</taxon>
        <taxon>Sphingomonas</taxon>
    </lineage>
</organism>
<name>A0ABS7PVB1_9SPHN</name>
<gene>
    <name evidence="1" type="ORF">K7G82_19980</name>
</gene>
<evidence type="ECO:0000313" key="1">
    <source>
        <dbReference type="EMBL" id="MBY8824595.1"/>
    </source>
</evidence>
<accession>A0ABS7PVB1</accession>
<dbReference type="RefSeq" id="WP_222991686.1">
    <property type="nucleotide sequence ID" value="NZ_JAINVV010000009.1"/>
</dbReference>
<protein>
    <submittedName>
        <fullName evidence="1">Uncharacterized protein</fullName>
    </submittedName>
</protein>
<dbReference type="EMBL" id="JAINVV010000009">
    <property type="protein sequence ID" value="MBY8824595.1"/>
    <property type="molecule type" value="Genomic_DNA"/>
</dbReference>
<proteinExistence type="predicted"/>